<protein>
    <submittedName>
        <fullName evidence="1">Uncharacterized protein</fullName>
    </submittedName>
</protein>
<sequence length="71" mass="8561">MKTTRKKRMNRSRENKLRQLLCCPAQERVIEGDWLHDTTRSTQERTRSHNKTLKQIVEESSSFLIWTLMDI</sequence>
<organism evidence="1 2">
    <name type="scientific">Daphnia magna</name>
    <dbReference type="NCBI Taxonomy" id="35525"/>
    <lineage>
        <taxon>Eukaryota</taxon>
        <taxon>Metazoa</taxon>
        <taxon>Ecdysozoa</taxon>
        <taxon>Arthropoda</taxon>
        <taxon>Crustacea</taxon>
        <taxon>Branchiopoda</taxon>
        <taxon>Diplostraca</taxon>
        <taxon>Cladocera</taxon>
        <taxon>Anomopoda</taxon>
        <taxon>Daphniidae</taxon>
        <taxon>Daphnia</taxon>
    </lineage>
</organism>
<reference evidence="1 2" key="1">
    <citation type="journal article" date="2023" name="Nucleic Acids Res.">
        <title>The hologenome of Daphnia magna reveals possible DNA methylation and microbiome-mediated evolution of the host genome.</title>
        <authorList>
            <person name="Chaturvedi A."/>
            <person name="Li X."/>
            <person name="Dhandapani V."/>
            <person name="Marshall H."/>
            <person name="Kissane S."/>
            <person name="Cuenca-Cambronero M."/>
            <person name="Asole G."/>
            <person name="Calvet F."/>
            <person name="Ruiz-Romero M."/>
            <person name="Marangio P."/>
            <person name="Guigo R."/>
            <person name="Rago D."/>
            <person name="Mirbahai L."/>
            <person name="Eastwood N."/>
            <person name="Colbourne J.K."/>
            <person name="Zhou J."/>
            <person name="Mallon E."/>
            <person name="Orsini L."/>
        </authorList>
    </citation>
    <scope>NUCLEOTIDE SEQUENCE [LARGE SCALE GENOMIC DNA]</scope>
    <source>
        <strain evidence="1">LRV0_1</strain>
    </source>
</reference>
<evidence type="ECO:0000313" key="2">
    <source>
        <dbReference type="Proteomes" id="UP001234178"/>
    </source>
</evidence>
<proteinExistence type="predicted"/>
<accession>A0ABQ9Z6B5</accession>
<name>A0ABQ9Z6B5_9CRUS</name>
<keyword evidence="2" id="KW-1185">Reference proteome</keyword>
<comment type="caution">
    <text evidence="1">The sequence shown here is derived from an EMBL/GenBank/DDBJ whole genome shotgun (WGS) entry which is preliminary data.</text>
</comment>
<dbReference type="EMBL" id="JAOYFB010000002">
    <property type="protein sequence ID" value="KAK4008445.1"/>
    <property type="molecule type" value="Genomic_DNA"/>
</dbReference>
<evidence type="ECO:0000313" key="1">
    <source>
        <dbReference type="EMBL" id="KAK4008445.1"/>
    </source>
</evidence>
<gene>
    <name evidence="1" type="ORF">OUZ56_013585</name>
</gene>
<dbReference type="Proteomes" id="UP001234178">
    <property type="component" value="Unassembled WGS sequence"/>
</dbReference>